<organism evidence="8 9">
    <name type="scientific">Massilia violaceinigra</name>
    <dbReference type="NCBI Taxonomy" id="2045208"/>
    <lineage>
        <taxon>Bacteria</taxon>
        <taxon>Pseudomonadati</taxon>
        <taxon>Pseudomonadota</taxon>
        <taxon>Betaproteobacteria</taxon>
        <taxon>Burkholderiales</taxon>
        <taxon>Oxalobacteraceae</taxon>
        <taxon>Telluria group</taxon>
        <taxon>Massilia</taxon>
    </lineage>
</organism>
<feature type="domain" description="Flagellar hook protein FlgE/F/G-like D1" evidence="7">
    <location>
        <begin position="107"/>
        <end position="161"/>
    </location>
</feature>
<protein>
    <submittedName>
        <fullName evidence="8">Flagellar biosynthesis protein FlgF</fullName>
    </submittedName>
</protein>
<dbReference type="InterPro" id="IPR037925">
    <property type="entry name" value="FlgE/F/G-like"/>
</dbReference>
<keyword evidence="8" id="KW-0966">Cell projection</keyword>
<dbReference type="AlphaFoldDB" id="A0A2D2DH65"/>
<dbReference type="GO" id="GO:0009425">
    <property type="term" value="C:bacterial-type flagellum basal body"/>
    <property type="evidence" value="ECO:0007669"/>
    <property type="project" value="UniProtKB-SubCell"/>
</dbReference>
<evidence type="ECO:0000256" key="4">
    <source>
        <dbReference type="RuleBase" id="RU362116"/>
    </source>
</evidence>
<dbReference type="Pfam" id="PF22692">
    <property type="entry name" value="LlgE_F_G_D1"/>
    <property type="match status" value="1"/>
</dbReference>
<dbReference type="InterPro" id="IPR053967">
    <property type="entry name" value="LlgE_F_G-like_D1"/>
</dbReference>
<keyword evidence="8" id="KW-0969">Cilium</keyword>
<dbReference type="GO" id="GO:0071978">
    <property type="term" value="P:bacterial-type flagellum-dependent swarming motility"/>
    <property type="evidence" value="ECO:0007669"/>
    <property type="project" value="TreeGrafter"/>
</dbReference>
<dbReference type="InterPro" id="IPR020013">
    <property type="entry name" value="Flagellar_FlgE/F/G"/>
</dbReference>
<evidence type="ECO:0000313" key="8">
    <source>
        <dbReference type="EMBL" id="ATQ74327.1"/>
    </source>
</evidence>
<evidence type="ECO:0000256" key="2">
    <source>
        <dbReference type="ARBA" id="ARBA00009677"/>
    </source>
</evidence>
<dbReference type="Pfam" id="PF00460">
    <property type="entry name" value="Flg_bb_rod"/>
    <property type="match status" value="1"/>
</dbReference>
<comment type="similarity">
    <text evidence="2 4">Belongs to the flagella basal body rod proteins family.</text>
</comment>
<accession>A0A2D2DH65</accession>
<keyword evidence="9" id="KW-1185">Reference proteome</keyword>
<evidence type="ECO:0000256" key="3">
    <source>
        <dbReference type="ARBA" id="ARBA00023143"/>
    </source>
</evidence>
<feature type="domain" description="Flagellar basal-body/hook protein C-terminal" evidence="6">
    <location>
        <begin position="361"/>
        <end position="403"/>
    </location>
</feature>
<feature type="domain" description="Flagellar basal body rod protein N-terminal" evidence="5">
    <location>
        <begin position="22"/>
        <end position="50"/>
    </location>
</feature>
<comment type="subcellular location">
    <subcellularLocation>
        <location evidence="1 4">Bacterial flagellum basal body</location>
    </subcellularLocation>
</comment>
<dbReference type="InterPro" id="IPR019776">
    <property type="entry name" value="Flagellar_basal_body_rod_CS"/>
</dbReference>
<dbReference type="Pfam" id="PF06429">
    <property type="entry name" value="Flg_bbr_C"/>
    <property type="match status" value="1"/>
</dbReference>
<proteinExistence type="inferred from homology"/>
<evidence type="ECO:0000259" key="6">
    <source>
        <dbReference type="Pfam" id="PF06429"/>
    </source>
</evidence>
<dbReference type="PANTHER" id="PTHR30435:SF19">
    <property type="entry name" value="FLAGELLAR BASAL-BODY ROD PROTEIN FLGG"/>
    <property type="match status" value="1"/>
</dbReference>
<dbReference type="EMBL" id="CP024608">
    <property type="protein sequence ID" value="ATQ74327.1"/>
    <property type="molecule type" value="Genomic_DNA"/>
</dbReference>
<sequence>MSACRRLSIFARKLHMFDSISIGTSGLLTHAKGLRVVGNNLANVNTPGFKSAQLQFAELFDQGSGPKAPQDSPHSNGLGTGVASLGSKINFRAGLDQSTGNPLDLNINGNGFYAVRRDGEILYTRSGDFRFDEKGILVNSAGDQVMGLDSGSKLTEISLDKFNNSAAKATGTVKFRGNLTMTTTTPPIDAKVNAIPVFDANGVSQPISLSFKNNGGGNFTMTATNAANATLSTQQLKFVGGLLDPAQGPLTVNLAAAGAPAVNVKLDFAGITSTSETTTLAPNANDGYVAGARTDTTIDADGSVQVHYSNGQTVKAARLALANFEADSALEQIGGSAFAKKEGSSVQYGFAGTDAFGKLLSGHREGSNVDLAEEFGNLILMQRGYQASSHVISTANDMIQQLFDMKGR</sequence>
<dbReference type="PANTHER" id="PTHR30435">
    <property type="entry name" value="FLAGELLAR PROTEIN"/>
    <property type="match status" value="1"/>
</dbReference>
<dbReference type="InterPro" id="IPR037058">
    <property type="entry name" value="Falgellar_hook_FlgE_sf"/>
</dbReference>
<dbReference type="SUPFAM" id="SSF117143">
    <property type="entry name" value="Flagellar hook protein flgE"/>
    <property type="match status" value="1"/>
</dbReference>
<dbReference type="Gene3D" id="2.60.98.20">
    <property type="entry name" value="Flagellar hook protein FlgE"/>
    <property type="match status" value="1"/>
</dbReference>
<keyword evidence="8" id="KW-0282">Flagellum</keyword>
<dbReference type="NCBIfam" id="TIGR03506">
    <property type="entry name" value="FlgEFG_subfam"/>
    <property type="match status" value="1"/>
</dbReference>
<dbReference type="Proteomes" id="UP000229897">
    <property type="component" value="Chromosome"/>
</dbReference>
<reference evidence="8" key="1">
    <citation type="submission" date="2017-10" db="EMBL/GenBank/DDBJ databases">
        <title>Massilia psychrophilum sp. nov., a novel purple-pigmented bacterium isolated from Tianshan glacier, Xinjiang Municipality, China.</title>
        <authorList>
            <person name="Wang H."/>
        </authorList>
    </citation>
    <scope>NUCLEOTIDE SEQUENCE [LARGE SCALE GENOMIC DNA]</scope>
    <source>
        <strain evidence="8">B2</strain>
    </source>
</reference>
<evidence type="ECO:0000256" key="1">
    <source>
        <dbReference type="ARBA" id="ARBA00004117"/>
    </source>
</evidence>
<evidence type="ECO:0000259" key="5">
    <source>
        <dbReference type="Pfam" id="PF00460"/>
    </source>
</evidence>
<dbReference type="InterPro" id="IPR001444">
    <property type="entry name" value="Flag_bb_rod_N"/>
</dbReference>
<gene>
    <name evidence="8" type="ORF">CR152_07250</name>
</gene>
<dbReference type="KEGG" id="mass:CR152_07250"/>
<evidence type="ECO:0000259" key="7">
    <source>
        <dbReference type="Pfam" id="PF22692"/>
    </source>
</evidence>
<keyword evidence="3 4" id="KW-0975">Bacterial flagellum</keyword>
<name>A0A2D2DH65_9BURK</name>
<dbReference type="PROSITE" id="PS00588">
    <property type="entry name" value="FLAGELLA_BB_ROD"/>
    <property type="match status" value="1"/>
</dbReference>
<evidence type="ECO:0000313" key="9">
    <source>
        <dbReference type="Proteomes" id="UP000229897"/>
    </source>
</evidence>
<dbReference type="InterPro" id="IPR010930">
    <property type="entry name" value="Flg_bb/hook_C_dom"/>
</dbReference>